<evidence type="ECO:0000313" key="16">
    <source>
        <dbReference type="Proteomes" id="UP001153069"/>
    </source>
</evidence>
<keyword evidence="4" id="KW-0444">Lipid biosynthesis</keyword>
<dbReference type="OrthoDB" id="412182at2759"/>
<proteinExistence type="predicted"/>
<comment type="subcellular location">
    <subcellularLocation>
        <location evidence="1">Membrane</location>
        <topology evidence="1">Multi-pass membrane protein</topology>
    </subcellularLocation>
</comment>
<dbReference type="GO" id="GO:0006665">
    <property type="term" value="P:sphingolipid metabolic process"/>
    <property type="evidence" value="ECO:0007669"/>
    <property type="project" value="UniProtKB-KW"/>
</dbReference>
<dbReference type="PANTHER" id="PTHR45197">
    <property type="entry name" value="SYNTHASE, PUTATIVE (AFU_ORTHOLOGUE AFUA_7G04190)-RELATED"/>
    <property type="match status" value="1"/>
</dbReference>
<dbReference type="AlphaFoldDB" id="A0A9N8H664"/>
<keyword evidence="5" id="KW-0489">Methyltransferase</keyword>
<evidence type="ECO:0000256" key="14">
    <source>
        <dbReference type="SAM" id="Phobius"/>
    </source>
</evidence>
<keyword evidence="9" id="KW-0746">Sphingolipid metabolism</keyword>
<evidence type="ECO:0000256" key="1">
    <source>
        <dbReference type="ARBA" id="ARBA00004141"/>
    </source>
</evidence>
<dbReference type="GO" id="GO:0032259">
    <property type="term" value="P:methylation"/>
    <property type="evidence" value="ECO:0007669"/>
    <property type="project" value="UniProtKB-KW"/>
</dbReference>
<organism evidence="15 16">
    <name type="scientific">Seminavis robusta</name>
    <dbReference type="NCBI Taxonomy" id="568900"/>
    <lineage>
        <taxon>Eukaryota</taxon>
        <taxon>Sar</taxon>
        <taxon>Stramenopiles</taxon>
        <taxon>Ochrophyta</taxon>
        <taxon>Bacillariophyta</taxon>
        <taxon>Bacillariophyceae</taxon>
        <taxon>Bacillariophycidae</taxon>
        <taxon>Naviculales</taxon>
        <taxon>Naviculaceae</taxon>
        <taxon>Seminavis</taxon>
    </lineage>
</organism>
<keyword evidence="10 14" id="KW-1133">Transmembrane helix</keyword>
<comment type="pathway">
    <text evidence="3">Sphingolipid metabolism.</text>
</comment>
<protein>
    <recommendedName>
        <fullName evidence="13">sphingolipid C(9)-methyltransferase</fullName>
        <ecNumber evidence="13">2.1.1.317</ecNumber>
    </recommendedName>
</protein>
<keyword evidence="16" id="KW-1185">Reference proteome</keyword>
<feature type="transmembrane region" description="Helical" evidence="14">
    <location>
        <begin position="39"/>
        <end position="59"/>
    </location>
</feature>
<dbReference type="EMBL" id="CAICTM010000090">
    <property type="protein sequence ID" value="CAB9500755.1"/>
    <property type="molecule type" value="Genomic_DNA"/>
</dbReference>
<name>A0A9N8H664_9STRA</name>
<dbReference type="GO" id="GO:0008168">
    <property type="term" value="F:methyltransferase activity"/>
    <property type="evidence" value="ECO:0007669"/>
    <property type="project" value="UniProtKB-KW"/>
</dbReference>
<gene>
    <name evidence="15" type="ORF">SEMRO_91_G047710.1</name>
</gene>
<dbReference type="GO" id="GO:0016020">
    <property type="term" value="C:membrane"/>
    <property type="evidence" value="ECO:0007669"/>
    <property type="project" value="UniProtKB-SubCell"/>
</dbReference>
<dbReference type="Pfam" id="PF02353">
    <property type="entry name" value="CMAS"/>
    <property type="match status" value="1"/>
</dbReference>
<evidence type="ECO:0000256" key="9">
    <source>
        <dbReference type="ARBA" id="ARBA00022919"/>
    </source>
</evidence>
<evidence type="ECO:0000313" key="15">
    <source>
        <dbReference type="EMBL" id="CAB9500755.1"/>
    </source>
</evidence>
<comment type="pathway">
    <text evidence="2">Lipid metabolism; sphingolipid metabolism.</text>
</comment>
<evidence type="ECO:0000256" key="13">
    <source>
        <dbReference type="ARBA" id="ARBA00039020"/>
    </source>
</evidence>
<dbReference type="CDD" id="cd02440">
    <property type="entry name" value="AdoMet_MTases"/>
    <property type="match status" value="1"/>
</dbReference>
<evidence type="ECO:0000256" key="6">
    <source>
        <dbReference type="ARBA" id="ARBA00022679"/>
    </source>
</evidence>
<dbReference type="SUPFAM" id="SSF53335">
    <property type="entry name" value="S-adenosyl-L-methionine-dependent methyltransferases"/>
    <property type="match status" value="1"/>
</dbReference>
<evidence type="ECO:0000256" key="7">
    <source>
        <dbReference type="ARBA" id="ARBA00022691"/>
    </source>
</evidence>
<evidence type="ECO:0000256" key="3">
    <source>
        <dbReference type="ARBA" id="ARBA00004991"/>
    </source>
</evidence>
<keyword evidence="12 14" id="KW-0472">Membrane</keyword>
<keyword evidence="6" id="KW-0808">Transferase</keyword>
<reference evidence="15" key="1">
    <citation type="submission" date="2020-06" db="EMBL/GenBank/DDBJ databases">
        <authorList>
            <consortium name="Plant Systems Biology data submission"/>
        </authorList>
    </citation>
    <scope>NUCLEOTIDE SEQUENCE</scope>
    <source>
        <strain evidence="15">D6</strain>
    </source>
</reference>
<evidence type="ECO:0000256" key="2">
    <source>
        <dbReference type="ARBA" id="ARBA00004760"/>
    </source>
</evidence>
<evidence type="ECO:0000256" key="12">
    <source>
        <dbReference type="ARBA" id="ARBA00023136"/>
    </source>
</evidence>
<comment type="caution">
    <text evidence="15">The sequence shown here is derived from an EMBL/GenBank/DDBJ whole genome shotgun (WGS) entry which is preliminary data.</text>
</comment>
<accession>A0A9N8H664</accession>
<keyword evidence="11" id="KW-0443">Lipid metabolism</keyword>
<evidence type="ECO:0000256" key="8">
    <source>
        <dbReference type="ARBA" id="ARBA00022692"/>
    </source>
</evidence>
<dbReference type="Gene3D" id="3.40.50.150">
    <property type="entry name" value="Vaccinia Virus protein VP39"/>
    <property type="match status" value="1"/>
</dbReference>
<keyword evidence="8 14" id="KW-0812">Transmembrane</keyword>
<keyword evidence="7" id="KW-0949">S-adenosyl-L-methionine</keyword>
<sequence>MVEYAPIIIGSLVVLFFAVPSLSSKDSKSSSNNARRSAVALFLPGLILTFSASVVMCSWEDAYQRGYQIFSLPSVRSAAESYIETGDGDITDILESGKYAPTFGYYEVSYLIKDLLRHTIFHTNSHNADNIDEGYNKGNDWFASMLGDTMMYTSGLYPTGSETLEEAQNYKIDYVADAIQVKPGMSVLDIGCGWTYVAKRLTEKYGANVTGITLSKEQLKWGTEWNANNDATILLQDAMQIHERDDLPKQFDRITSLEMAEHVGIRRYQEFLSKVRNLLKDDGVFYFQVAGLRRHWRFEDLVWGLFMGEHVFPGADASCPLGWVSDQLEKAGFEIQRVHNMGSHYSRTLAHWLDNWRSNEEKIIAKYGDKAYRRWEVFLAWSVRVARQGSSTLFMFTLTKADVMDERRIESQAHLVPKDINA</sequence>
<evidence type="ECO:0000256" key="5">
    <source>
        <dbReference type="ARBA" id="ARBA00022603"/>
    </source>
</evidence>
<evidence type="ECO:0000256" key="11">
    <source>
        <dbReference type="ARBA" id="ARBA00023098"/>
    </source>
</evidence>
<dbReference type="EC" id="2.1.1.317" evidence="13"/>
<dbReference type="InterPro" id="IPR052290">
    <property type="entry name" value="Sphingo_C9-MT"/>
</dbReference>
<evidence type="ECO:0000256" key="10">
    <source>
        <dbReference type="ARBA" id="ARBA00022989"/>
    </source>
</evidence>
<dbReference type="PANTHER" id="PTHR45197:SF1">
    <property type="entry name" value="SPHINGOLIPID C9-METHYLTRANSFERASE A-RELATED"/>
    <property type="match status" value="1"/>
</dbReference>
<evidence type="ECO:0000256" key="4">
    <source>
        <dbReference type="ARBA" id="ARBA00022516"/>
    </source>
</evidence>
<dbReference type="InterPro" id="IPR029063">
    <property type="entry name" value="SAM-dependent_MTases_sf"/>
</dbReference>
<dbReference type="Proteomes" id="UP001153069">
    <property type="component" value="Unassembled WGS sequence"/>
</dbReference>